<protein>
    <submittedName>
        <fullName evidence="2">Excinuclease ABC subunit C</fullName>
    </submittedName>
</protein>
<gene>
    <name evidence="2" type="ORF">COY32_05300</name>
</gene>
<organism evidence="2 3">
    <name type="scientific">candidate division WWE3 bacterium CG_4_10_14_0_2_um_filter_41_14</name>
    <dbReference type="NCBI Taxonomy" id="1975072"/>
    <lineage>
        <taxon>Bacteria</taxon>
        <taxon>Katanobacteria</taxon>
    </lineage>
</organism>
<feature type="domain" description="GIY-YIG" evidence="1">
    <location>
        <begin position="1"/>
        <end position="81"/>
    </location>
</feature>
<dbReference type="Pfam" id="PF01541">
    <property type="entry name" value="GIY-YIG"/>
    <property type="match status" value="1"/>
</dbReference>
<dbReference type="SUPFAM" id="SSF82771">
    <property type="entry name" value="GIY-YIG endonuclease"/>
    <property type="match status" value="1"/>
</dbReference>
<dbReference type="Proteomes" id="UP000228920">
    <property type="component" value="Unassembled WGS sequence"/>
</dbReference>
<evidence type="ECO:0000313" key="3">
    <source>
        <dbReference type="Proteomes" id="UP000228920"/>
    </source>
</evidence>
<dbReference type="EMBL" id="PFNL01000137">
    <property type="protein sequence ID" value="PIZ45406.1"/>
    <property type="molecule type" value="Genomic_DNA"/>
</dbReference>
<dbReference type="AlphaFoldDB" id="A0A2M7TGX6"/>
<reference evidence="3" key="1">
    <citation type="submission" date="2017-09" db="EMBL/GenBank/DDBJ databases">
        <title>Depth-based differentiation of microbial function through sediment-hosted aquifers and enrichment of novel symbionts in the deep terrestrial subsurface.</title>
        <authorList>
            <person name="Probst A.J."/>
            <person name="Ladd B."/>
            <person name="Jarett J.K."/>
            <person name="Geller-Mcgrath D.E."/>
            <person name="Sieber C.M.K."/>
            <person name="Emerson J.B."/>
            <person name="Anantharaman K."/>
            <person name="Thomas B.C."/>
            <person name="Malmstrom R."/>
            <person name="Stieglmeier M."/>
            <person name="Klingl A."/>
            <person name="Woyke T."/>
            <person name="Ryan C.M."/>
            <person name="Banfield J.F."/>
        </authorList>
    </citation>
    <scope>NUCLEOTIDE SEQUENCE [LARGE SCALE GENOMIC DNA]</scope>
</reference>
<sequence>MYYTYILSSEDDKAKKYYGFTTNLKERIEYHNAGKVTSTKNFRPWKITFYAAFTNKETALAFEGYLKTASGKAFANKRLLY</sequence>
<dbReference type="InterPro" id="IPR000305">
    <property type="entry name" value="GIY-YIG_endonuc"/>
</dbReference>
<proteinExistence type="predicted"/>
<dbReference type="InterPro" id="IPR035901">
    <property type="entry name" value="GIY-YIG_endonuc_sf"/>
</dbReference>
<evidence type="ECO:0000313" key="2">
    <source>
        <dbReference type="EMBL" id="PIZ45406.1"/>
    </source>
</evidence>
<dbReference type="CDD" id="cd10449">
    <property type="entry name" value="GIY-YIG_SLX1_like"/>
    <property type="match status" value="1"/>
</dbReference>
<comment type="caution">
    <text evidence="2">The sequence shown here is derived from an EMBL/GenBank/DDBJ whole genome shotgun (WGS) entry which is preliminary data.</text>
</comment>
<dbReference type="PROSITE" id="PS50164">
    <property type="entry name" value="GIY_YIG"/>
    <property type="match status" value="1"/>
</dbReference>
<evidence type="ECO:0000259" key="1">
    <source>
        <dbReference type="PROSITE" id="PS50164"/>
    </source>
</evidence>
<dbReference type="Gene3D" id="3.40.1440.10">
    <property type="entry name" value="GIY-YIG endonuclease"/>
    <property type="match status" value="1"/>
</dbReference>
<accession>A0A2M7TGX6</accession>
<name>A0A2M7TGX6_UNCKA</name>